<dbReference type="AlphaFoldDB" id="A0A4C1UB78"/>
<gene>
    <name evidence="1" type="ORF">EVAR_22215_1</name>
</gene>
<keyword evidence="2" id="KW-1185">Reference proteome</keyword>
<organism evidence="1 2">
    <name type="scientific">Eumeta variegata</name>
    <name type="common">Bagworm moth</name>
    <name type="synonym">Eumeta japonica</name>
    <dbReference type="NCBI Taxonomy" id="151549"/>
    <lineage>
        <taxon>Eukaryota</taxon>
        <taxon>Metazoa</taxon>
        <taxon>Ecdysozoa</taxon>
        <taxon>Arthropoda</taxon>
        <taxon>Hexapoda</taxon>
        <taxon>Insecta</taxon>
        <taxon>Pterygota</taxon>
        <taxon>Neoptera</taxon>
        <taxon>Endopterygota</taxon>
        <taxon>Lepidoptera</taxon>
        <taxon>Glossata</taxon>
        <taxon>Ditrysia</taxon>
        <taxon>Tineoidea</taxon>
        <taxon>Psychidae</taxon>
        <taxon>Oiketicinae</taxon>
        <taxon>Eumeta</taxon>
    </lineage>
</organism>
<dbReference type="EMBL" id="BGZK01000150">
    <property type="protein sequence ID" value="GBP23357.1"/>
    <property type="molecule type" value="Genomic_DNA"/>
</dbReference>
<sequence>MILAPNGAMMAQGKVSGDGGLWQWHGCEGRSGVKYDSTGFGGNDLATAKYVRYAHDGMALWHGWRISERMILMASVLHGAGAYVQPWRMMGNGGGWRHGG</sequence>
<evidence type="ECO:0000313" key="2">
    <source>
        <dbReference type="Proteomes" id="UP000299102"/>
    </source>
</evidence>
<evidence type="ECO:0000313" key="1">
    <source>
        <dbReference type="EMBL" id="GBP23357.1"/>
    </source>
</evidence>
<reference evidence="1 2" key="1">
    <citation type="journal article" date="2019" name="Commun. Biol.">
        <title>The bagworm genome reveals a unique fibroin gene that provides high tensile strength.</title>
        <authorList>
            <person name="Kono N."/>
            <person name="Nakamura H."/>
            <person name="Ohtoshi R."/>
            <person name="Tomita M."/>
            <person name="Numata K."/>
            <person name="Arakawa K."/>
        </authorList>
    </citation>
    <scope>NUCLEOTIDE SEQUENCE [LARGE SCALE GENOMIC DNA]</scope>
</reference>
<accession>A0A4C1UB78</accession>
<name>A0A4C1UB78_EUMVA</name>
<dbReference type="Proteomes" id="UP000299102">
    <property type="component" value="Unassembled WGS sequence"/>
</dbReference>
<comment type="caution">
    <text evidence="1">The sequence shown here is derived from an EMBL/GenBank/DDBJ whole genome shotgun (WGS) entry which is preliminary data.</text>
</comment>
<proteinExistence type="predicted"/>
<protein>
    <submittedName>
        <fullName evidence="1">Uncharacterized protein</fullName>
    </submittedName>
</protein>